<reference evidence="8 9" key="1">
    <citation type="journal article" date="2013" name="BMC Genomics">
        <title>The miniature genome of a carnivorous plant Genlisea aurea contains a low number of genes and short non-coding sequences.</title>
        <authorList>
            <person name="Leushkin E.V."/>
            <person name="Sutormin R.A."/>
            <person name="Nabieva E.R."/>
            <person name="Penin A.A."/>
            <person name="Kondrashov A.S."/>
            <person name="Logacheva M.D."/>
        </authorList>
    </citation>
    <scope>NUCLEOTIDE SEQUENCE [LARGE SCALE GENOMIC DNA]</scope>
</reference>
<comment type="subcellular location">
    <subcellularLocation>
        <location evidence="6">Cell membrane</location>
        <topology evidence="6">Multi-pass membrane protein</topology>
    </subcellularLocation>
    <subcellularLocation>
        <location evidence="1">Membrane</location>
        <topology evidence="1">Multi-pass membrane protein</topology>
    </subcellularLocation>
</comment>
<dbReference type="PANTHER" id="PTHR11432">
    <property type="entry name" value="NADH DEHYDROGENASE SUBUNIT 1"/>
    <property type="match status" value="1"/>
</dbReference>
<dbReference type="PANTHER" id="PTHR11432:SF3">
    <property type="entry name" value="NADH-UBIQUINONE OXIDOREDUCTASE CHAIN 1"/>
    <property type="match status" value="1"/>
</dbReference>
<evidence type="ECO:0000256" key="4">
    <source>
        <dbReference type="ARBA" id="ARBA00022989"/>
    </source>
</evidence>
<dbReference type="EMBL" id="AUSU01004451">
    <property type="protein sequence ID" value="EPS65060.1"/>
    <property type="molecule type" value="Genomic_DNA"/>
</dbReference>
<evidence type="ECO:0000256" key="2">
    <source>
        <dbReference type="ARBA" id="ARBA00010535"/>
    </source>
</evidence>
<organism evidence="8 9">
    <name type="scientific">Genlisea aurea</name>
    <dbReference type="NCBI Taxonomy" id="192259"/>
    <lineage>
        <taxon>Eukaryota</taxon>
        <taxon>Viridiplantae</taxon>
        <taxon>Streptophyta</taxon>
        <taxon>Embryophyta</taxon>
        <taxon>Tracheophyta</taxon>
        <taxon>Spermatophyta</taxon>
        <taxon>Magnoliopsida</taxon>
        <taxon>eudicotyledons</taxon>
        <taxon>Gunneridae</taxon>
        <taxon>Pentapetalae</taxon>
        <taxon>asterids</taxon>
        <taxon>lamiids</taxon>
        <taxon>Lamiales</taxon>
        <taxon>Lentibulariaceae</taxon>
        <taxon>Genlisea</taxon>
    </lineage>
</organism>
<dbReference type="OrthoDB" id="531329at2759"/>
<dbReference type="AlphaFoldDB" id="S8CDW4"/>
<evidence type="ECO:0000256" key="1">
    <source>
        <dbReference type="ARBA" id="ARBA00004141"/>
    </source>
</evidence>
<protein>
    <recommendedName>
        <fullName evidence="10">NADH-ubiquinone oxidoreductase chain 1</fullName>
    </recommendedName>
</protein>
<proteinExistence type="inferred from homology"/>
<gene>
    <name evidence="8" type="ORF">M569_09718</name>
</gene>
<keyword evidence="4 7" id="KW-1133">Transmembrane helix</keyword>
<keyword evidence="9" id="KW-1185">Reference proteome</keyword>
<comment type="caution">
    <text evidence="8">The sequence shown here is derived from an EMBL/GenBank/DDBJ whole genome shotgun (WGS) entry which is preliminary data.</text>
</comment>
<keyword evidence="5 7" id="KW-0472">Membrane</keyword>
<evidence type="ECO:0000256" key="3">
    <source>
        <dbReference type="ARBA" id="ARBA00022692"/>
    </source>
</evidence>
<sequence length="74" mass="8937">FILWLLILLVETNRSPYDFAEGERELVSGYNIEYIGVLFAYIFIAEYGILVFFSWVTRVIFLGYYYFWIILIFL</sequence>
<dbReference type="GO" id="GO:0009060">
    <property type="term" value="P:aerobic respiration"/>
    <property type="evidence" value="ECO:0007669"/>
    <property type="project" value="TreeGrafter"/>
</dbReference>
<dbReference type="InterPro" id="IPR001694">
    <property type="entry name" value="NADH_UbQ_OxRdtase_su1/FPO"/>
</dbReference>
<dbReference type="Proteomes" id="UP000015453">
    <property type="component" value="Unassembled WGS sequence"/>
</dbReference>
<evidence type="ECO:0000313" key="9">
    <source>
        <dbReference type="Proteomes" id="UP000015453"/>
    </source>
</evidence>
<keyword evidence="3 6" id="KW-0812">Transmembrane</keyword>
<name>S8CDW4_9LAMI</name>
<evidence type="ECO:0000256" key="6">
    <source>
        <dbReference type="RuleBase" id="RU000471"/>
    </source>
</evidence>
<dbReference type="Pfam" id="PF00146">
    <property type="entry name" value="NADHdh"/>
    <property type="match status" value="1"/>
</dbReference>
<evidence type="ECO:0008006" key="10">
    <source>
        <dbReference type="Google" id="ProtNLM"/>
    </source>
</evidence>
<dbReference type="GO" id="GO:0005886">
    <property type="term" value="C:plasma membrane"/>
    <property type="evidence" value="ECO:0007669"/>
    <property type="project" value="UniProtKB-SubCell"/>
</dbReference>
<feature type="non-terminal residue" evidence="8">
    <location>
        <position position="1"/>
    </location>
</feature>
<feature type="non-terminal residue" evidence="8">
    <location>
        <position position="74"/>
    </location>
</feature>
<evidence type="ECO:0000256" key="5">
    <source>
        <dbReference type="ARBA" id="ARBA00023136"/>
    </source>
</evidence>
<evidence type="ECO:0000313" key="8">
    <source>
        <dbReference type="EMBL" id="EPS65060.1"/>
    </source>
</evidence>
<keyword evidence="6" id="KW-0520">NAD</keyword>
<comment type="similarity">
    <text evidence="2 6">Belongs to the complex I subunit 1 family.</text>
</comment>
<feature type="transmembrane region" description="Helical" evidence="7">
    <location>
        <begin position="38"/>
        <end position="67"/>
    </location>
</feature>
<dbReference type="GO" id="GO:0003954">
    <property type="term" value="F:NADH dehydrogenase activity"/>
    <property type="evidence" value="ECO:0007669"/>
    <property type="project" value="TreeGrafter"/>
</dbReference>
<evidence type="ECO:0000256" key="7">
    <source>
        <dbReference type="SAM" id="Phobius"/>
    </source>
</evidence>
<accession>S8CDW4</accession>